<dbReference type="Proteomes" id="UP001371305">
    <property type="component" value="Unassembled WGS sequence"/>
</dbReference>
<accession>A0ABU9AP16</accession>
<evidence type="ECO:0000313" key="3">
    <source>
        <dbReference type="Proteomes" id="UP001371305"/>
    </source>
</evidence>
<keyword evidence="3" id="KW-1185">Reference proteome</keyword>
<keyword evidence="1" id="KW-1133">Transmembrane helix</keyword>
<comment type="caution">
    <text evidence="2">The sequence shown here is derived from an EMBL/GenBank/DDBJ whole genome shotgun (WGS) entry which is preliminary data.</text>
</comment>
<dbReference type="EMBL" id="JBBUKT010000001">
    <property type="protein sequence ID" value="MEK7949437.1"/>
    <property type="molecule type" value="Genomic_DNA"/>
</dbReference>
<organism evidence="2 3">
    <name type="scientific">Luteolibacter soli</name>
    <dbReference type="NCBI Taxonomy" id="3135280"/>
    <lineage>
        <taxon>Bacteria</taxon>
        <taxon>Pseudomonadati</taxon>
        <taxon>Verrucomicrobiota</taxon>
        <taxon>Verrucomicrobiia</taxon>
        <taxon>Verrucomicrobiales</taxon>
        <taxon>Verrucomicrobiaceae</taxon>
        <taxon>Luteolibacter</taxon>
    </lineage>
</organism>
<sequence>MIFWSGKGILTLIILLLSMGVSQGVYEFASGLKPPEQDRDMMFACSFLLGAVGNFLFARYLDKKPKRMVIDKQTGEEFALDQDGSLFFIRVRKWTWIFAVASGICWMRFLLGWD</sequence>
<feature type="transmembrane region" description="Helical" evidence="1">
    <location>
        <begin position="40"/>
        <end position="58"/>
    </location>
</feature>
<evidence type="ECO:0000256" key="1">
    <source>
        <dbReference type="SAM" id="Phobius"/>
    </source>
</evidence>
<feature type="transmembrane region" description="Helical" evidence="1">
    <location>
        <begin position="94"/>
        <end position="113"/>
    </location>
</feature>
<keyword evidence="1" id="KW-0812">Transmembrane</keyword>
<protein>
    <submittedName>
        <fullName evidence="2">Uncharacterized protein</fullName>
    </submittedName>
</protein>
<reference evidence="2 3" key="1">
    <citation type="submission" date="2024-04" db="EMBL/GenBank/DDBJ databases">
        <title>Luteolibacter sp. isolated from soil.</title>
        <authorList>
            <person name="An J."/>
        </authorList>
    </citation>
    <scope>NUCLEOTIDE SEQUENCE [LARGE SCALE GENOMIC DNA]</scope>
    <source>
        <strain evidence="2 3">Y139</strain>
    </source>
</reference>
<proteinExistence type="predicted"/>
<name>A0ABU9AP16_9BACT</name>
<evidence type="ECO:0000313" key="2">
    <source>
        <dbReference type="EMBL" id="MEK7949437.1"/>
    </source>
</evidence>
<keyword evidence="1" id="KW-0472">Membrane</keyword>
<dbReference type="RefSeq" id="WP_341402854.1">
    <property type="nucleotide sequence ID" value="NZ_JBBUKT010000001.1"/>
</dbReference>
<gene>
    <name evidence="2" type="ORF">WKV53_02960</name>
</gene>